<proteinExistence type="predicted"/>
<dbReference type="AlphaFoldDB" id="A0AAN0RHB4"/>
<evidence type="ECO:0000313" key="2">
    <source>
        <dbReference type="Proteomes" id="UP000028680"/>
    </source>
</evidence>
<dbReference type="Proteomes" id="UP000028680">
    <property type="component" value="Chromosome"/>
</dbReference>
<reference evidence="1 2" key="1">
    <citation type="journal article" date="2014" name="ISME J.">
        <title>Adaptation of an abundant Roseobacter RCA organism to pelagic systems revealed by genomic and transcriptomic analyses.</title>
        <authorList>
            <person name="Voget S."/>
            <person name="Wemheuer B."/>
            <person name="Brinkhoff T."/>
            <person name="Vollmers J."/>
            <person name="Dietrich S."/>
            <person name="Giebel H.A."/>
            <person name="Beardsley C."/>
            <person name="Sardemann C."/>
            <person name="Bakenhus I."/>
            <person name="Billerbeck S."/>
            <person name="Daniel R."/>
            <person name="Simon M."/>
        </authorList>
    </citation>
    <scope>NUCLEOTIDE SEQUENCE [LARGE SCALE GENOMIC DNA]</scope>
    <source>
        <strain evidence="1 2">RCA23</strain>
    </source>
</reference>
<protein>
    <submittedName>
        <fullName evidence="1">Uncharacterized protein</fullName>
    </submittedName>
</protein>
<organism evidence="1 2">
    <name type="scientific">Planktomarina temperata RCA23</name>
    <dbReference type="NCBI Taxonomy" id="666509"/>
    <lineage>
        <taxon>Bacteria</taxon>
        <taxon>Pseudomonadati</taxon>
        <taxon>Pseudomonadota</taxon>
        <taxon>Alphaproteobacteria</taxon>
        <taxon>Rhodobacterales</taxon>
        <taxon>Paracoccaceae</taxon>
        <taxon>Planktomarina</taxon>
    </lineage>
</organism>
<dbReference type="KEGG" id="ptp:RCA23_c06500"/>
<name>A0AAN0RHB4_9RHOB</name>
<dbReference type="EMBL" id="CP003984">
    <property type="protein sequence ID" value="AII86208.1"/>
    <property type="molecule type" value="Genomic_DNA"/>
</dbReference>
<accession>A0AAN0RHB4</accession>
<dbReference type="RefSeq" id="WP_201770473.1">
    <property type="nucleotide sequence ID" value="NZ_CP003984.1"/>
</dbReference>
<evidence type="ECO:0000313" key="1">
    <source>
        <dbReference type="EMBL" id="AII86208.1"/>
    </source>
</evidence>
<gene>
    <name evidence="1" type="ORF">RCA23_c06500</name>
</gene>
<sequence length="95" mass="10375">MTLIGLVVVLALVAVLGRVTSARTLAGIDLTGRPDVVISLSFTPERFHLEKFQDVGRYQGWSEGQAVILSSDPEELRGLARSYWIGAIEPHEVAQ</sequence>
<keyword evidence="2" id="KW-1185">Reference proteome</keyword>